<keyword evidence="2" id="KW-1185">Reference proteome</keyword>
<evidence type="ECO:0008006" key="3">
    <source>
        <dbReference type="Google" id="ProtNLM"/>
    </source>
</evidence>
<dbReference type="AlphaFoldDB" id="A0A4Y9ERY6"/>
<name>A0A4Y9ERY6_9SPHN</name>
<organism evidence="1 2">
    <name type="scientific">Glacieibacterium arshaanense</name>
    <dbReference type="NCBI Taxonomy" id="2511025"/>
    <lineage>
        <taxon>Bacteria</taxon>
        <taxon>Pseudomonadati</taxon>
        <taxon>Pseudomonadota</taxon>
        <taxon>Alphaproteobacteria</taxon>
        <taxon>Sphingomonadales</taxon>
        <taxon>Sphingosinicellaceae</taxon>
        <taxon>Glacieibacterium</taxon>
    </lineage>
</organism>
<accession>A0A4Y9ERY6</accession>
<proteinExistence type="predicted"/>
<evidence type="ECO:0000313" key="1">
    <source>
        <dbReference type="EMBL" id="TFU05648.1"/>
    </source>
</evidence>
<protein>
    <recommendedName>
        <fullName evidence="3">Holin</fullName>
    </recommendedName>
</protein>
<comment type="caution">
    <text evidence="1">The sequence shown here is derived from an EMBL/GenBank/DDBJ whole genome shotgun (WGS) entry which is preliminary data.</text>
</comment>
<gene>
    <name evidence="1" type="ORF">EUV02_01030</name>
</gene>
<reference evidence="1 2" key="1">
    <citation type="submission" date="2019-02" db="EMBL/GenBank/DDBJ databases">
        <title>Polymorphobacter sp. isolated from the lake at the Tibet of China.</title>
        <authorList>
            <person name="Li A."/>
        </authorList>
    </citation>
    <scope>NUCLEOTIDE SEQUENCE [LARGE SCALE GENOMIC DNA]</scope>
    <source>
        <strain evidence="1 2">DJ1R-1</strain>
    </source>
</reference>
<sequence>MSGTQMRRWAQQLLSGKDNSTPDLARHAWLLANLAIIGTAAAATFKGLPVSLTELAGALGIANTSGAVATKLKETTEPDVPTPPADGAPQ</sequence>
<evidence type="ECO:0000313" key="2">
    <source>
        <dbReference type="Proteomes" id="UP000297737"/>
    </source>
</evidence>
<dbReference type="Proteomes" id="UP000297737">
    <property type="component" value="Unassembled WGS sequence"/>
</dbReference>
<dbReference type="RefSeq" id="WP_135244373.1">
    <property type="nucleotide sequence ID" value="NZ_SIHO01000001.1"/>
</dbReference>
<dbReference type="EMBL" id="SIHO01000001">
    <property type="protein sequence ID" value="TFU05648.1"/>
    <property type="molecule type" value="Genomic_DNA"/>
</dbReference>